<accession>A0AAD9SDH2</accession>
<evidence type="ECO:0000313" key="2">
    <source>
        <dbReference type="EMBL" id="KAK2605446.1"/>
    </source>
</evidence>
<protein>
    <submittedName>
        <fullName evidence="2">Uncharacterized protein</fullName>
    </submittedName>
</protein>
<organism evidence="2 3">
    <name type="scientific">Phomopsis amygdali</name>
    <name type="common">Fusicoccum amygdali</name>
    <dbReference type="NCBI Taxonomy" id="1214568"/>
    <lineage>
        <taxon>Eukaryota</taxon>
        <taxon>Fungi</taxon>
        <taxon>Dikarya</taxon>
        <taxon>Ascomycota</taxon>
        <taxon>Pezizomycotina</taxon>
        <taxon>Sordariomycetes</taxon>
        <taxon>Sordariomycetidae</taxon>
        <taxon>Diaporthales</taxon>
        <taxon>Diaporthaceae</taxon>
        <taxon>Diaporthe</taxon>
    </lineage>
</organism>
<feature type="region of interest" description="Disordered" evidence="1">
    <location>
        <begin position="17"/>
        <end position="55"/>
    </location>
</feature>
<sequence>MQQTHGEQISFLLAAENNSSGSGHSHASEPLRSERGQACHGQSDRDSDYTGQPTRVVSPIFSSATDVDAGEMVPQPPDSSNPIPRALSFSYIAFITDTISVLSSVPFIVLACLLARISGRPVHEVLHQNYENGIRVAATALPIVFAAVFGRLATQVSRWRLERGASLPSIEQWLGSRTVFSALLTQIRLGGLNTVGLLMTTVWALSPLGAQSILRVLGTMSKPILSHESTVYFDTNTPPFFTELFWEGSTSLASRNAFALTSSIYAAAMLSEDSTKSGGQDSWGNVKIPFLSSYANNSSDNPWVKVPHDDSVVFSSLVGLPAASVRPGLPINYTFSMESSYIELKCSSFVPTPEETDDQWWNYDINFDNTSLLTLPSSTNFPEVPNGTWQACLDDHNDNHRWIVASDAFVDPLWLERKSKWVWSQMPIHAGPSKNVTTYSPNAFVNETNIATSQARLFMKISESDDIHPFHYDYSTTCWISQPYVESQVECSRMDPSARALAIFLGSIAGAVFCHSSKTPEILGFASSAIRDSKYVNLAPGFGGLGGLEMTKAFEGIEFRYGVVGKMRSEQEVLGVSWKVNVKPVEKGVPYV</sequence>
<proteinExistence type="predicted"/>
<name>A0AAD9SDH2_PHOAM</name>
<evidence type="ECO:0000256" key="1">
    <source>
        <dbReference type="SAM" id="MobiDB-lite"/>
    </source>
</evidence>
<comment type="caution">
    <text evidence="2">The sequence shown here is derived from an EMBL/GenBank/DDBJ whole genome shotgun (WGS) entry which is preliminary data.</text>
</comment>
<dbReference type="Proteomes" id="UP001265746">
    <property type="component" value="Unassembled WGS sequence"/>
</dbReference>
<dbReference type="EMBL" id="JAUJFL010000004">
    <property type="protein sequence ID" value="KAK2605446.1"/>
    <property type="molecule type" value="Genomic_DNA"/>
</dbReference>
<dbReference type="AlphaFoldDB" id="A0AAD9SDH2"/>
<gene>
    <name evidence="2" type="ORF">N8I77_008281</name>
</gene>
<feature type="compositionally biased region" description="Basic and acidic residues" evidence="1">
    <location>
        <begin position="26"/>
        <end position="48"/>
    </location>
</feature>
<evidence type="ECO:0000313" key="3">
    <source>
        <dbReference type="Proteomes" id="UP001265746"/>
    </source>
</evidence>
<reference evidence="2" key="1">
    <citation type="submission" date="2023-06" db="EMBL/GenBank/DDBJ databases">
        <authorList>
            <person name="Noh H."/>
        </authorList>
    </citation>
    <scope>NUCLEOTIDE SEQUENCE</scope>
    <source>
        <strain evidence="2">DUCC20226</strain>
    </source>
</reference>
<keyword evidence="3" id="KW-1185">Reference proteome</keyword>